<keyword evidence="1" id="KW-0472">Membrane</keyword>
<sequence>MTSSANKQHGVFAIELAMVLLGLSLIIVFTMDVVVKQSAKGKLDRLSYSTVSLLKERNQLFDGEETMTYSEMSQAFQLVAKSMRNTMGTFDISRLGMYVEQQRFDADKRPVPAIQNVHIYRLGSYPCAPDDRLENMIHLAPVTQFDNRLTLYRVTLCYRTDNWFGELVGGQFERARSIATSFGR</sequence>
<reference evidence="2 3" key="1">
    <citation type="submission" date="2018-06" db="EMBL/GenBank/DDBJ databases">
        <authorList>
            <consortium name="Pathogen Informatics"/>
            <person name="Doyle S."/>
        </authorList>
    </citation>
    <scope>NUCLEOTIDE SEQUENCE [LARGE SCALE GENOMIC DNA]</scope>
    <source>
        <strain evidence="2 3">NCTC11645</strain>
    </source>
</reference>
<proteinExistence type="predicted"/>
<evidence type="ECO:0000313" key="2">
    <source>
        <dbReference type="EMBL" id="STO98527.1"/>
    </source>
</evidence>
<name>A0A377J7Q6_GRIHO</name>
<protein>
    <submittedName>
        <fullName evidence="2">Uncharacterized protein</fullName>
    </submittedName>
</protein>
<dbReference type="Proteomes" id="UP000254512">
    <property type="component" value="Unassembled WGS sequence"/>
</dbReference>
<feature type="transmembrane region" description="Helical" evidence="1">
    <location>
        <begin position="12"/>
        <end position="35"/>
    </location>
</feature>
<dbReference type="Pfam" id="PF16964">
    <property type="entry name" value="TadF"/>
    <property type="match status" value="1"/>
</dbReference>
<dbReference type="STRING" id="673.AL542_03020"/>
<dbReference type="AlphaFoldDB" id="A0A377J7Q6"/>
<organism evidence="2 3">
    <name type="scientific">Grimontia hollisae</name>
    <name type="common">Vibrio hollisae</name>
    <dbReference type="NCBI Taxonomy" id="673"/>
    <lineage>
        <taxon>Bacteria</taxon>
        <taxon>Pseudomonadati</taxon>
        <taxon>Pseudomonadota</taxon>
        <taxon>Gammaproteobacteria</taxon>
        <taxon>Vibrionales</taxon>
        <taxon>Vibrionaceae</taxon>
        <taxon>Grimontia</taxon>
    </lineage>
</organism>
<dbReference type="GeneID" id="58894861"/>
<accession>A0A377J7Q6</accession>
<keyword evidence="1" id="KW-1133">Transmembrane helix</keyword>
<dbReference type="EMBL" id="UGHD01000003">
    <property type="protein sequence ID" value="STO98527.1"/>
    <property type="molecule type" value="Genomic_DNA"/>
</dbReference>
<evidence type="ECO:0000313" key="3">
    <source>
        <dbReference type="Proteomes" id="UP000254512"/>
    </source>
</evidence>
<keyword evidence="1" id="KW-0812">Transmembrane</keyword>
<dbReference type="RefSeq" id="WP_005504871.1">
    <property type="nucleotide sequence ID" value="NZ_CP014055.2"/>
</dbReference>
<gene>
    <name evidence="2" type="ORF">NCTC11645_03513</name>
</gene>
<evidence type="ECO:0000256" key="1">
    <source>
        <dbReference type="SAM" id="Phobius"/>
    </source>
</evidence>
<dbReference type="InterPro" id="IPR031582">
    <property type="entry name" value="TadF"/>
</dbReference>